<reference evidence="4" key="1">
    <citation type="submission" date="2022-11" db="EMBL/GenBank/DDBJ databases">
        <title>Isolation and characterization of PLA-degrading bacterium Massilia sp. from Antarctic soil.</title>
        <authorList>
            <person name="Sato K."/>
            <person name="Gomez-Fuentes C."/>
            <person name="Ahmad S.A."/>
            <person name="Zulkharnain A."/>
        </authorList>
    </citation>
    <scope>NUCLEOTIDE SEQUENCE</scope>
    <source>
        <strain evidence="4">N-3</strain>
    </source>
</reference>
<evidence type="ECO:0000313" key="5">
    <source>
        <dbReference type="Proteomes" id="UP001163336"/>
    </source>
</evidence>
<proteinExistence type="inferred from homology"/>
<accession>A0ABN6TGW5</accession>
<keyword evidence="2" id="KW-0143">Chaperone</keyword>
<dbReference type="Proteomes" id="UP001163336">
    <property type="component" value="Chromosome"/>
</dbReference>
<comment type="similarity">
    <text evidence="1">Belongs to the GrpE family.</text>
</comment>
<dbReference type="RefSeq" id="WP_281908674.1">
    <property type="nucleotide sequence ID" value="NZ_AP026966.1"/>
</dbReference>
<evidence type="ECO:0000256" key="3">
    <source>
        <dbReference type="SAM" id="Coils"/>
    </source>
</evidence>
<keyword evidence="5" id="KW-1185">Reference proteome</keyword>
<evidence type="ECO:0000256" key="2">
    <source>
        <dbReference type="ARBA" id="ARBA00023186"/>
    </source>
</evidence>
<sequence length="106" mass="11145">MTDIEHKPAPGRKPGIEERIAAAGQRIAALQRRLDDALADLAQARRRAAAELAQAERCGRQDPAGGLLALGDAAPLRESVELAQRQLAKAVARATPHDGIQGGHCA</sequence>
<gene>
    <name evidence="4" type="ORF">MasN3_33020</name>
</gene>
<organism evidence="4 5">
    <name type="scientific">Massilia varians</name>
    <dbReference type="NCBI Taxonomy" id="457921"/>
    <lineage>
        <taxon>Bacteria</taxon>
        <taxon>Pseudomonadati</taxon>
        <taxon>Pseudomonadota</taxon>
        <taxon>Betaproteobacteria</taxon>
        <taxon>Burkholderiales</taxon>
        <taxon>Oxalobacteraceae</taxon>
        <taxon>Telluria group</taxon>
        <taxon>Massilia</taxon>
    </lineage>
</organism>
<evidence type="ECO:0000256" key="1">
    <source>
        <dbReference type="ARBA" id="ARBA00009054"/>
    </source>
</evidence>
<keyword evidence="3" id="KW-0175">Coiled coil</keyword>
<evidence type="ECO:0000313" key="4">
    <source>
        <dbReference type="EMBL" id="BDT59808.1"/>
    </source>
</evidence>
<dbReference type="SUPFAM" id="SSF58014">
    <property type="entry name" value="Coiled-coil domain of nucleotide exchange factor GrpE"/>
    <property type="match status" value="1"/>
</dbReference>
<dbReference type="InterPro" id="IPR013805">
    <property type="entry name" value="GrpE_CC"/>
</dbReference>
<name>A0ABN6TGW5_9BURK</name>
<dbReference type="EMBL" id="AP026966">
    <property type="protein sequence ID" value="BDT59808.1"/>
    <property type="molecule type" value="Genomic_DNA"/>
</dbReference>
<feature type="coiled-coil region" evidence="3">
    <location>
        <begin position="20"/>
        <end position="58"/>
    </location>
</feature>
<protein>
    <submittedName>
        <fullName evidence="4">Uncharacterized protein</fullName>
    </submittedName>
</protein>